<dbReference type="Pfam" id="PF01983">
    <property type="entry name" value="CofC"/>
    <property type="match status" value="1"/>
</dbReference>
<dbReference type="EMBL" id="CAFBPZ010000168">
    <property type="protein sequence ID" value="CAB5042984.1"/>
    <property type="molecule type" value="Genomic_DNA"/>
</dbReference>
<keyword evidence="2" id="KW-0548">Nucleotidyltransferase</keyword>
<protein>
    <submittedName>
        <fullName evidence="5">Unannotated protein</fullName>
    </submittedName>
</protein>
<sequence>MVATRLIFGLLERRERTLAKTNAPMRLDEDMQWSAIVPVKGHTEAKSRLEADPKGREALSRAFLADVLSALAGSEPISQVIVVTDDADLARLNSRDVRITLLVSQGLNEDIQQGLDLVGHGPAIVLTSDLPCLTTPALNDVLALARKYPLSFISDTQGLGTTMLLAHDATTCTPSYGIRSHARHVQAGFQELKSLDPRTRESLTRARRDVDTAIDLWDATRIGVGTATTALLSPNLIK</sequence>
<organism evidence="5">
    <name type="scientific">freshwater metagenome</name>
    <dbReference type="NCBI Taxonomy" id="449393"/>
    <lineage>
        <taxon>unclassified sequences</taxon>
        <taxon>metagenomes</taxon>
        <taxon>ecological metagenomes</taxon>
    </lineage>
</organism>
<evidence type="ECO:0000256" key="1">
    <source>
        <dbReference type="ARBA" id="ARBA00022679"/>
    </source>
</evidence>
<accession>A0A6J7SNH1</accession>
<evidence type="ECO:0000256" key="2">
    <source>
        <dbReference type="ARBA" id="ARBA00022695"/>
    </source>
</evidence>
<evidence type="ECO:0000256" key="3">
    <source>
        <dbReference type="ARBA" id="ARBA00022741"/>
    </source>
</evidence>
<dbReference type="AlphaFoldDB" id="A0A6J7SNH1"/>
<dbReference type="Gene3D" id="3.90.550.10">
    <property type="entry name" value="Spore Coat Polysaccharide Biosynthesis Protein SpsA, Chain A"/>
    <property type="match status" value="1"/>
</dbReference>
<gene>
    <name evidence="5" type="ORF">UFOPK4237_01668</name>
</gene>
<reference evidence="5" key="1">
    <citation type="submission" date="2020-05" db="EMBL/GenBank/DDBJ databases">
        <authorList>
            <person name="Chiriac C."/>
            <person name="Salcher M."/>
            <person name="Ghai R."/>
            <person name="Kavagutti S V."/>
        </authorList>
    </citation>
    <scope>NUCLEOTIDE SEQUENCE</scope>
</reference>
<keyword evidence="1" id="KW-0808">Transferase</keyword>
<dbReference type="PANTHER" id="PTHR40392:SF1">
    <property type="entry name" value="2-PHOSPHO-L-LACTATE GUANYLYLTRANSFERASE"/>
    <property type="match status" value="1"/>
</dbReference>
<dbReference type="InterPro" id="IPR029044">
    <property type="entry name" value="Nucleotide-diphossugar_trans"/>
</dbReference>
<name>A0A6J7SNH1_9ZZZZ</name>
<evidence type="ECO:0000256" key="4">
    <source>
        <dbReference type="ARBA" id="ARBA00023134"/>
    </source>
</evidence>
<dbReference type="GO" id="GO:0005525">
    <property type="term" value="F:GTP binding"/>
    <property type="evidence" value="ECO:0007669"/>
    <property type="project" value="UniProtKB-KW"/>
</dbReference>
<proteinExistence type="predicted"/>
<dbReference type="NCBIfam" id="TIGR03552">
    <property type="entry name" value="F420_cofC"/>
    <property type="match status" value="1"/>
</dbReference>
<keyword evidence="3" id="KW-0547">Nucleotide-binding</keyword>
<dbReference type="PANTHER" id="PTHR40392">
    <property type="entry name" value="2-PHOSPHO-L-LACTATE GUANYLYLTRANSFERASE"/>
    <property type="match status" value="1"/>
</dbReference>
<evidence type="ECO:0000313" key="5">
    <source>
        <dbReference type="EMBL" id="CAB5042984.1"/>
    </source>
</evidence>
<dbReference type="GO" id="GO:0043814">
    <property type="term" value="F:phospholactate guanylyltransferase activity"/>
    <property type="evidence" value="ECO:0007669"/>
    <property type="project" value="InterPro"/>
</dbReference>
<keyword evidence="4" id="KW-0342">GTP-binding</keyword>
<dbReference type="InterPro" id="IPR002835">
    <property type="entry name" value="CofC"/>
</dbReference>
<dbReference type="SUPFAM" id="SSF53448">
    <property type="entry name" value="Nucleotide-diphospho-sugar transferases"/>
    <property type="match status" value="1"/>
</dbReference>